<evidence type="ECO:0000313" key="3">
    <source>
        <dbReference type="EMBL" id="KAK3001121.1"/>
    </source>
</evidence>
<evidence type="ECO:0000256" key="1">
    <source>
        <dbReference type="SAM" id="MobiDB-lite"/>
    </source>
</evidence>
<dbReference type="EMBL" id="JAVXUP010003531">
    <property type="protein sequence ID" value="KAK2998711.1"/>
    <property type="molecule type" value="Genomic_DNA"/>
</dbReference>
<proteinExistence type="predicted"/>
<dbReference type="EMBL" id="JAVXUP010002842">
    <property type="protein sequence ID" value="KAK3001121.1"/>
    <property type="molecule type" value="Genomic_DNA"/>
</dbReference>
<gene>
    <name evidence="3" type="ORF">RJ639_022191</name>
    <name evidence="2" type="ORF">RJ639_022648</name>
</gene>
<dbReference type="AlphaFoldDB" id="A0AA88V3B0"/>
<sequence length="65" mass="6997">MSQYNQNQPPVSYPPPGTAYPPEARMEAPPPAGYPTRDGPQVDAPSGKTQSRGDGFWKGCTRAYA</sequence>
<comment type="caution">
    <text evidence="3">The sequence shown here is derived from an EMBL/GenBank/DDBJ whole genome shotgun (WGS) entry which is preliminary data.</text>
</comment>
<accession>A0AA88V3B0</accession>
<keyword evidence="4" id="KW-1185">Reference proteome</keyword>
<feature type="region of interest" description="Disordered" evidence="1">
    <location>
        <begin position="1"/>
        <end position="65"/>
    </location>
</feature>
<organism evidence="3 4">
    <name type="scientific">Escallonia herrerae</name>
    <dbReference type="NCBI Taxonomy" id="1293975"/>
    <lineage>
        <taxon>Eukaryota</taxon>
        <taxon>Viridiplantae</taxon>
        <taxon>Streptophyta</taxon>
        <taxon>Embryophyta</taxon>
        <taxon>Tracheophyta</taxon>
        <taxon>Spermatophyta</taxon>
        <taxon>Magnoliopsida</taxon>
        <taxon>eudicotyledons</taxon>
        <taxon>Gunneridae</taxon>
        <taxon>Pentapetalae</taxon>
        <taxon>asterids</taxon>
        <taxon>campanulids</taxon>
        <taxon>Escalloniales</taxon>
        <taxon>Escalloniaceae</taxon>
        <taxon>Escallonia</taxon>
    </lineage>
</organism>
<evidence type="ECO:0000313" key="4">
    <source>
        <dbReference type="Proteomes" id="UP001188597"/>
    </source>
</evidence>
<feature type="compositionally biased region" description="Polar residues" evidence="1">
    <location>
        <begin position="1"/>
        <end position="10"/>
    </location>
</feature>
<evidence type="ECO:0000313" key="2">
    <source>
        <dbReference type="EMBL" id="KAK2998711.1"/>
    </source>
</evidence>
<name>A0AA88V3B0_9ASTE</name>
<protein>
    <recommendedName>
        <fullName evidence="5">Cysteine-rich transmembrane CYSTM domain-containing protein</fullName>
    </recommendedName>
</protein>
<evidence type="ECO:0008006" key="5">
    <source>
        <dbReference type="Google" id="ProtNLM"/>
    </source>
</evidence>
<reference evidence="3" key="1">
    <citation type="submission" date="2022-12" db="EMBL/GenBank/DDBJ databases">
        <title>Draft genome assemblies for two species of Escallonia (Escalloniales).</title>
        <authorList>
            <person name="Chanderbali A."/>
            <person name="Dervinis C."/>
            <person name="Anghel I."/>
            <person name="Soltis D."/>
            <person name="Soltis P."/>
            <person name="Zapata F."/>
        </authorList>
    </citation>
    <scope>NUCLEOTIDE SEQUENCE</scope>
    <source>
        <strain evidence="3">UCBG64.0493</strain>
        <tissue evidence="3">Leaf</tissue>
    </source>
</reference>
<dbReference type="Proteomes" id="UP001188597">
    <property type="component" value="Unassembled WGS sequence"/>
</dbReference>